<organism evidence="2 3">
    <name type="scientific">Marinitenerispora sediminis</name>
    <dbReference type="NCBI Taxonomy" id="1931232"/>
    <lineage>
        <taxon>Bacteria</taxon>
        <taxon>Bacillati</taxon>
        <taxon>Actinomycetota</taxon>
        <taxon>Actinomycetes</taxon>
        <taxon>Streptosporangiales</taxon>
        <taxon>Nocardiopsidaceae</taxon>
        <taxon>Marinitenerispora</taxon>
    </lineage>
</organism>
<dbReference type="EMBL" id="QEIN01000286">
    <property type="protein sequence ID" value="RCV50377.1"/>
    <property type="molecule type" value="Genomic_DNA"/>
</dbReference>
<dbReference type="InterPro" id="IPR029068">
    <property type="entry name" value="Glyas_Bleomycin-R_OHBP_Dase"/>
</dbReference>
<dbReference type="OrthoDB" id="5524593at2"/>
<gene>
    <name evidence="2" type="ORF">DEF24_24300</name>
</gene>
<dbReference type="PANTHER" id="PTHR35908:SF1">
    <property type="entry name" value="CONSERVED PROTEIN"/>
    <property type="match status" value="1"/>
</dbReference>
<name>A0A368T2J8_9ACTN</name>
<evidence type="ECO:0000313" key="3">
    <source>
        <dbReference type="Proteomes" id="UP000253318"/>
    </source>
</evidence>
<keyword evidence="3" id="KW-1185">Reference proteome</keyword>
<dbReference type="SUPFAM" id="SSF54593">
    <property type="entry name" value="Glyoxalase/Bleomycin resistance protein/Dihydroxybiphenyl dioxygenase"/>
    <property type="match status" value="1"/>
</dbReference>
<reference evidence="2 3" key="1">
    <citation type="submission" date="2018-04" db="EMBL/GenBank/DDBJ databases">
        <title>Novel actinobacteria from marine sediment.</title>
        <authorList>
            <person name="Ng Z.Y."/>
            <person name="Tan G.Y.A."/>
        </authorList>
    </citation>
    <scope>NUCLEOTIDE SEQUENCE [LARGE SCALE GENOMIC DNA]</scope>
    <source>
        <strain evidence="2 3">TPS81</strain>
    </source>
</reference>
<dbReference type="Proteomes" id="UP000253318">
    <property type="component" value="Unassembled WGS sequence"/>
</dbReference>
<sequence>MPSPIRNITIDCADPYALAEFWAEVVGAALHPGSKPGDDEALVETPEGQPGLLFLRVPENKVVKNRIHFDLGPQGAALRDEEYERLLGLGATFLSDFRAPDGRGWVVLADPEGNEFCVERGDDELARAGDDRD</sequence>
<feature type="domain" description="Glyoxalase-like" evidence="1">
    <location>
        <begin position="8"/>
        <end position="118"/>
    </location>
</feature>
<dbReference type="AlphaFoldDB" id="A0A368T2J8"/>
<dbReference type="InterPro" id="IPR041581">
    <property type="entry name" value="Glyoxalase_6"/>
</dbReference>
<comment type="caution">
    <text evidence="2">The sequence shown here is derived from an EMBL/GenBank/DDBJ whole genome shotgun (WGS) entry which is preliminary data.</text>
</comment>
<dbReference type="Pfam" id="PF18029">
    <property type="entry name" value="Glyoxalase_6"/>
    <property type="match status" value="1"/>
</dbReference>
<accession>A0A368T2J8</accession>
<evidence type="ECO:0000259" key="1">
    <source>
        <dbReference type="Pfam" id="PF18029"/>
    </source>
</evidence>
<dbReference type="Gene3D" id="3.10.180.10">
    <property type="entry name" value="2,3-Dihydroxybiphenyl 1,2-Dioxygenase, domain 1"/>
    <property type="match status" value="1"/>
</dbReference>
<protein>
    <submittedName>
        <fullName evidence="2">Glyoxalase</fullName>
    </submittedName>
</protein>
<proteinExistence type="predicted"/>
<evidence type="ECO:0000313" key="2">
    <source>
        <dbReference type="EMBL" id="RCV50377.1"/>
    </source>
</evidence>
<dbReference type="PANTHER" id="PTHR35908">
    <property type="entry name" value="HYPOTHETICAL FUSION PROTEIN"/>
    <property type="match status" value="1"/>
</dbReference>
<dbReference type="RefSeq" id="WP_114400630.1">
    <property type="nucleotide sequence ID" value="NZ_QEIM01000259.1"/>
</dbReference>